<evidence type="ECO:0000256" key="2">
    <source>
        <dbReference type="PIRSR" id="PIRSR639126-1"/>
    </source>
</evidence>
<dbReference type="InterPro" id="IPR013024">
    <property type="entry name" value="GGCT-like"/>
</dbReference>
<organism evidence="5 6">
    <name type="scientific">Trichogramma brassicae</name>
    <dbReference type="NCBI Taxonomy" id="86971"/>
    <lineage>
        <taxon>Eukaryota</taxon>
        <taxon>Metazoa</taxon>
        <taxon>Ecdysozoa</taxon>
        <taxon>Arthropoda</taxon>
        <taxon>Hexapoda</taxon>
        <taxon>Insecta</taxon>
        <taxon>Pterygota</taxon>
        <taxon>Neoptera</taxon>
        <taxon>Endopterygota</taxon>
        <taxon>Hymenoptera</taxon>
        <taxon>Apocrita</taxon>
        <taxon>Proctotrupomorpha</taxon>
        <taxon>Chalcidoidea</taxon>
        <taxon>Trichogrammatidae</taxon>
        <taxon>Trichogramma</taxon>
    </lineage>
</organism>
<evidence type="ECO:0000259" key="4">
    <source>
        <dbReference type="Pfam" id="PF06094"/>
    </source>
</evidence>
<name>A0A6H5J4T5_9HYME</name>
<gene>
    <name evidence="5" type="ORF">TBRA_LOCUS14079</name>
</gene>
<accession>A0A6H5J4T5</accession>
<dbReference type="EMBL" id="CADCXV010001196">
    <property type="protein sequence ID" value="CAB0042461.1"/>
    <property type="molecule type" value="Genomic_DNA"/>
</dbReference>
<dbReference type="PANTHER" id="PTHR12510:SF4">
    <property type="entry name" value="GAMMA-GLUTAMYLAMINECYCLOTRANSFERASE"/>
    <property type="match status" value="1"/>
</dbReference>
<keyword evidence="6" id="KW-1185">Reference proteome</keyword>
<dbReference type="InterPro" id="IPR009288">
    <property type="entry name" value="AIG2-like_dom"/>
</dbReference>
<comment type="similarity">
    <text evidence="1 3">Belongs to the gamma-glutamylcyclotransferase family.</text>
</comment>
<dbReference type="GO" id="GO:0005829">
    <property type="term" value="C:cytosol"/>
    <property type="evidence" value="ECO:0007669"/>
    <property type="project" value="TreeGrafter"/>
</dbReference>
<dbReference type="Gene3D" id="3.10.490.10">
    <property type="entry name" value="Gamma-glutamyl cyclotransferase-like"/>
    <property type="match status" value="1"/>
</dbReference>
<dbReference type="AlphaFoldDB" id="A0A6H5J4T5"/>
<dbReference type="InterPro" id="IPR036568">
    <property type="entry name" value="GGCT-like_sf"/>
</dbReference>
<dbReference type="SUPFAM" id="SSF110857">
    <property type="entry name" value="Gamma-glutamyl cyclotransferase-like"/>
    <property type="match status" value="1"/>
</dbReference>
<dbReference type="GO" id="GO:0061929">
    <property type="term" value="F:gamma-glutamylaminecyclotransferase activity"/>
    <property type="evidence" value="ECO:0007669"/>
    <property type="project" value="InterPro"/>
</dbReference>
<evidence type="ECO:0000256" key="1">
    <source>
        <dbReference type="ARBA" id="ARBA00008861"/>
    </source>
</evidence>
<feature type="domain" description="Gamma-glutamylcyclotransferase AIG2-like" evidence="4">
    <location>
        <begin position="13"/>
        <end position="141"/>
    </location>
</feature>
<dbReference type="PANTHER" id="PTHR12510">
    <property type="entry name" value="TROPONIN C-AKIN-1 PROTEIN"/>
    <property type="match status" value="1"/>
</dbReference>
<dbReference type="OrthoDB" id="113620at2759"/>
<evidence type="ECO:0000256" key="3">
    <source>
        <dbReference type="RuleBase" id="RU367036"/>
    </source>
</evidence>
<proteinExistence type="inferred from homology"/>
<dbReference type="Proteomes" id="UP000479190">
    <property type="component" value="Unassembled WGS sequence"/>
</dbReference>
<sequence length="172" mass="19637">MYENLFKSPLQRIFVYGTLKRNEPNHHLISNAENGYAKFMGLGKTILAFPLVIATKYNVPFLLKRPGTGHNIFGEVYDVDSKMLKELDKLEEHPDFYVRTEEDILLAPEKDITNGANFESIGESTKAWIYLLPNFKESLLELPMLTSYSNDGSHGLKYIESEADYAKPEDVL</sequence>
<evidence type="ECO:0000313" key="5">
    <source>
        <dbReference type="EMBL" id="CAB0042461.1"/>
    </source>
</evidence>
<feature type="active site" description="Proton acceptor" evidence="2">
    <location>
        <position position="91"/>
    </location>
</feature>
<protein>
    <recommendedName>
        <fullName evidence="3">Gamma-glutamylcyclotransferase family protein</fullName>
    </recommendedName>
</protein>
<evidence type="ECO:0000313" key="6">
    <source>
        <dbReference type="Proteomes" id="UP000479190"/>
    </source>
</evidence>
<reference evidence="5 6" key="1">
    <citation type="submission" date="2020-02" db="EMBL/GenBank/DDBJ databases">
        <authorList>
            <person name="Ferguson B K."/>
        </authorList>
    </citation>
    <scope>NUCLEOTIDE SEQUENCE [LARGE SCALE GENOMIC DNA]</scope>
</reference>
<dbReference type="Pfam" id="PF06094">
    <property type="entry name" value="GGACT"/>
    <property type="match status" value="1"/>
</dbReference>
<dbReference type="InterPro" id="IPR039126">
    <property type="entry name" value="GGACT"/>
</dbReference>
<dbReference type="CDD" id="cd06661">
    <property type="entry name" value="GGCT_like"/>
    <property type="match status" value="1"/>
</dbReference>